<dbReference type="InterPro" id="IPR001173">
    <property type="entry name" value="Glyco_trans_2-like"/>
</dbReference>
<dbReference type="SUPFAM" id="SSF53448">
    <property type="entry name" value="Nucleotide-diphospho-sugar transferases"/>
    <property type="match status" value="1"/>
</dbReference>
<accession>A0A1M5C1S2</accession>
<keyword evidence="2" id="KW-0808">Transferase</keyword>
<dbReference type="EMBL" id="FQUQ01000002">
    <property type="protein sequence ID" value="SHF48600.1"/>
    <property type="molecule type" value="Genomic_DNA"/>
</dbReference>
<dbReference type="PANTHER" id="PTHR10859:SF91">
    <property type="entry name" value="DOLICHYL-PHOSPHATE BETA-GLUCOSYLTRANSFERASE"/>
    <property type="match status" value="1"/>
</dbReference>
<feature type="domain" description="Glycosyltransferase 2-like" evidence="1">
    <location>
        <begin position="9"/>
        <end position="179"/>
    </location>
</feature>
<organism evidence="2 3">
    <name type="scientific">Pedobacter caeni</name>
    <dbReference type="NCBI Taxonomy" id="288992"/>
    <lineage>
        <taxon>Bacteria</taxon>
        <taxon>Pseudomonadati</taxon>
        <taxon>Bacteroidota</taxon>
        <taxon>Sphingobacteriia</taxon>
        <taxon>Sphingobacteriales</taxon>
        <taxon>Sphingobacteriaceae</taxon>
        <taxon>Pedobacter</taxon>
    </lineage>
</organism>
<evidence type="ECO:0000313" key="2">
    <source>
        <dbReference type="EMBL" id="SHF48600.1"/>
    </source>
</evidence>
<dbReference type="Pfam" id="PF00535">
    <property type="entry name" value="Glycos_transf_2"/>
    <property type="match status" value="1"/>
</dbReference>
<dbReference type="PANTHER" id="PTHR10859">
    <property type="entry name" value="GLYCOSYL TRANSFERASE"/>
    <property type="match status" value="1"/>
</dbReference>
<gene>
    <name evidence="2" type="ORF">SAMN04488522_1021454</name>
</gene>
<protein>
    <submittedName>
        <fullName evidence="2">Glycosyltransferase involved in cell wall bisynthesis</fullName>
    </submittedName>
</protein>
<dbReference type="GO" id="GO:0016740">
    <property type="term" value="F:transferase activity"/>
    <property type="evidence" value="ECO:0007669"/>
    <property type="project" value="UniProtKB-KW"/>
</dbReference>
<name>A0A1M5C1S2_9SPHI</name>
<reference evidence="3" key="1">
    <citation type="submission" date="2016-11" db="EMBL/GenBank/DDBJ databases">
        <authorList>
            <person name="Varghese N."/>
            <person name="Submissions S."/>
        </authorList>
    </citation>
    <scope>NUCLEOTIDE SEQUENCE [LARGE SCALE GENOMIC DNA]</scope>
    <source>
        <strain evidence="3">DSM 16990</strain>
    </source>
</reference>
<dbReference type="RefSeq" id="WP_073231709.1">
    <property type="nucleotide sequence ID" value="NZ_FQUQ01000002.1"/>
</dbReference>
<dbReference type="AlphaFoldDB" id="A0A1M5C1S2"/>
<dbReference type="Proteomes" id="UP000184287">
    <property type="component" value="Unassembled WGS sequence"/>
</dbReference>
<dbReference type="Gene3D" id="3.90.550.10">
    <property type="entry name" value="Spore Coat Polysaccharide Biosynthesis Protein SpsA, Chain A"/>
    <property type="match status" value="1"/>
</dbReference>
<dbReference type="GO" id="GO:0006487">
    <property type="term" value="P:protein N-linked glycosylation"/>
    <property type="evidence" value="ECO:0007669"/>
    <property type="project" value="TreeGrafter"/>
</dbReference>
<keyword evidence="3" id="KW-1185">Reference proteome</keyword>
<dbReference type="STRING" id="288992.SAMN04488522_1021454"/>
<dbReference type="OrthoDB" id="952827at2"/>
<sequence length="256" mass="29408">MSLYETKLTIVVPCYNEFQRFPTPIFKNYISSNPAILFCFVNDGSTDDTLSILNELKILSPGNVLILPLSINVGKAEAIRFAVNHNKGEKRSEYIAFLDADLSTPIGELLRVFSIMKKQNLLLAFGSRVFVFGSNIKRVALRHYFGRVVATMTSLILDLAIYDTQCGIKIFKSDLAEQLFFKKFISRWLFDVEIFARIKMLYSADQLTGIMKEVPLIEWIEKGDSRIKFIDVIKVPYLLMKIKVAYRKNGRHWLKS</sequence>
<proteinExistence type="predicted"/>
<evidence type="ECO:0000313" key="3">
    <source>
        <dbReference type="Proteomes" id="UP000184287"/>
    </source>
</evidence>
<dbReference type="InterPro" id="IPR029044">
    <property type="entry name" value="Nucleotide-diphossugar_trans"/>
</dbReference>
<evidence type="ECO:0000259" key="1">
    <source>
        <dbReference type="Pfam" id="PF00535"/>
    </source>
</evidence>